<dbReference type="AlphaFoldDB" id="A0A0G3XIS4"/>
<dbReference type="Pfam" id="PF01553">
    <property type="entry name" value="Acyltransferase"/>
    <property type="match status" value="1"/>
</dbReference>
<keyword evidence="3" id="KW-0808">Transferase</keyword>
<protein>
    <recommendedName>
        <fullName evidence="7">Phospholipid/glycerol acyltransferase domain-containing protein</fullName>
    </recommendedName>
</protein>
<proteinExistence type="predicted"/>
<dbReference type="STRING" id="1348774.AB433_11970"/>
<evidence type="ECO:0000256" key="5">
    <source>
        <dbReference type="ARBA" id="ARBA00023315"/>
    </source>
</evidence>
<evidence type="ECO:0000259" key="7">
    <source>
        <dbReference type="SMART" id="SM00563"/>
    </source>
</evidence>
<dbReference type="OrthoDB" id="9806880at2"/>
<comment type="pathway">
    <text evidence="1">Lipid metabolism.</text>
</comment>
<dbReference type="GO" id="GO:0006654">
    <property type="term" value="P:phosphatidic acid biosynthetic process"/>
    <property type="evidence" value="ECO:0007669"/>
    <property type="project" value="TreeGrafter"/>
</dbReference>
<dbReference type="PANTHER" id="PTHR10434">
    <property type="entry name" value="1-ACYL-SN-GLYCEROL-3-PHOSPHATE ACYLTRANSFERASE"/>
    <property type="match status" value="1"/>
</dbReference>
<evidence type="ECO:0000256" key="4">
    <source>
        <dbReference type="ARBA" id="ARBA00023098"/>
    </source>
</evidence>
<gene>
    <name evidence="8" type="ORF">AB433_11970</name>
</gene>
<dbReference type="RefSeq" id="WP_047821215.1">
    <property type="nucleotide sequence ID" value="NZ_JACIEL010000001.1"/>
</dbReference>
<dbReference type="PATRIC" id="fig|1348774.3.peg.2519"/>
<keyword evidence="6" id="KW-0812">Transmembrane</keyword>
<organism evidence="8 9">
    <name type="scientific">Croceicoccus naphthovorans</name>
    <dbReference type="NCBI Taxonomy" id="1348774"/>
    <lineage>
        <taxon>Bacteria</taxon>
        <taxon>Pseudomonadati</taxon>
        <taxon>Pseudomonadota</taxon>
        <taxon>Alphaproteobacteria</taxon>
        <taxon>Sphingomonadales</taxon>
        <taxon>Erythrobacteraceae</taxon>
        <taxon>Croceicoccus</taxon>
    </lineage>
</organism>
<dbReference type="SMART" id="SM00563">
    <property type="entry name" value="PlsC"/>
    <property type="match status" value="1"/>
</dbReference>
<accession>A0A0G3XIS4</accession>
<dbReference type="KEGG" id="cna:AB433_11970"/>
<evidence type="ECO:0000256" key="2">
    <source>
        <dbReference type="ARBA" id="ARBA00022516"/>
    </source>
</evidence>
<evidence type="ECO:0000256" key="1">
    <source>
        <dbReference type="ARBA" id="ARBA00005189"/>
    </source>
</evidence>
<dbReference type="InterPro" id="IPR002123">
    <property type="entry name" value="Plipid/glycerol_acylTrfase"/>
</dbReference>
<name>A0A0G3XIS4_9SPHN</name>
<keyword evidence="4" id="KW-0443">Lipid metabolism</keyword>
<keyword evidence="2" id="KW-0444">Lipid biosynthesis</keyword>
<sequence length="241" mass="25691">MRRLRIAYRMAALIVWLILCVGAFYIAAPFTRRNPVPPRFLAGVATIAGVRVRRIGSISAPRAVLLANHLSWLDIPLLAGTTGSVFVAHDGLAGNRALKWLCDMNDTVFIARSRRSTVAHQVDQVREALDAARVLTVFPEGTTNDGTALLPIKSALLSALDTTDAGTAIHPVALSYGDATQEIAWVGNEPGATNFFNVLGRGKPIDATVTILPALTGEALNGRKAIAEATRDALTKAMAGW</sequence>
<evidence type="ECO:0000256" key="3">
    <source>
        <dbReference type="ARBA" id="ARBA00022679"/>
    </source>
</evidence>
<feature type="domain" description="Phospholipid/glycerol acyltransferase" evidence="7">
    <location>
        <begin position="63"/>
        <end position="177"/>
    </location>
</feature>
<evidence type="ECO:0000313" key="9">
    <source>
        <dbReference type="Proteomes" id="UP000035287"/>
    </source>
</evidence>
<keyword evidence="6" id="KW-0472">Membrane</keyword>
<reference evidence="8 9" key="1">
    <citation type="submission" date="2015-06" db="EMBL/GenBank/DDBJ databases">
        <authorList>
            <person name="Zeng Y."/>
            <person name="Huang Y."/>
        </authorList>
    </citation>
    <scope>NUCLEOTIDE SEQUENCE [LARGE SCALE GENOMIC DNA]</scope>
    <source>
        <strain evidence="8 9">PQ-2</strain>
    </source>
</reference>
<keyword evidence="6" id="KW-1133">Transmembrane helix</keyword>
<dbReference type="SUPFAM" id="SSF69593">
    <property type="entry name" value="Glycerol-3-phosphate (1)-acyltransferase"/>
    <property type="match status" value="1"/>
</dbReference>
<dbReference type="PANTHER" id="PTHR10434:SF64">
    <property type="entry name" value="1-ACYL-SN-GLYCEROL-3-PHOSPHATE ACYLTRANSFERASE-RELATED"/>
    <property type="match status" value="1"/>
</dbReference>
<feature type="transmembrane region" description="Helical" evidence="6">
    <location>
        <begin position="7"/>
        <end position="28"/>
    </location>
</feature>
<dbReference type="EMBL" id="CP011770">
    <property type="protein sequence ID" value="AKM10516.1"/>
    <property type="molecule type" value="Genomic_DNA"/>
</dbReference>
<keyword evidence="5" id="KW-0012">Acyltransferase</keyword>
<keyword evidence="9" id="KW-1185">Reference proteome</keyword>
<evidence type="ECO:0000256" key="6">
    <source>
        <dbReference type="SAM" id="Phobius"/>
    </source>
</evidence>
<dbReference type="CDD" id="cd07989">
    <property type="entry name" value="LPLAT_AGPAT-like"/>
    <property type="match status" value="1"/>
</dbReference>
<dbReference type="GO" id="GO:0003841">
    <property type="term" value="F:1-acylglycerol-3-phosphate O-acyltransferase activity"/>
    <property type="evidence" value="ECO:0007669"/>
    <property type="project" value="TreeGrafter"/>
</dbReference>
<dbReference type="Proteomes" id="UP000035287">
    <property type="component" value="Chromosome"/>
</dbReference>
<evidence type="ECO:0000313" key="8">
    <source>
        <dbReference type="EMBL" id="AKM10516.1"/>
    </source>
</evidence>